<dbReference type="SUPFAM" id="SSF53383">
    <property type="entry name" value="PLP-dependent transferases"/>
    <property type="match status" value="1"/>
</dbReference>
<evidence type="ECO:0000256" key="4">
    <source>
        <dbReference type="ARBA" id="ARBA00022576"/>
    </source>
</evidence>
<name>A0A6M0H2S7_9CLOT</name>
<sequence>MNLNFSDRMSNIKASEIRELLKLTEQPEIISFAGGLPAPELFPKEKIGEVAKEVLFNEGAFALQYTTTEGFAPLRKIIVEERMAPSGVKCDISNIMLTNGSQQGLEFSAKLFVNKGDVIICESPSYLGAINAFKAYEPKFIEISMDKDGMIIEELEKAIKENDNVKMIYTIPDFQNPSGITMSLERRKRLAALAAKYEIPVIEDSPYGELRYDNEKLPAVKAFDESGFVINLGTFSKTFCPGLRLGWVVADTKILQKYILIKQGADLQCNTLSQVIAARYMEKYSLDEHIASLIKVYKKRRDLMIDSMKTYFPKEVKFTIPEGGLFTWVELREDLDAKAIMEDALKEKVAYVPGGSFFPNGGKKNFFRLNYSNMNEEKIVEGIKRLGSVLDKYYCNCNSFEETAAVKED</sequence>
<dbReference type="Proteomes" id="UP000481872">
    <property type="component" value="Unassembled WGS sequence"/>
</dbReference>
<dbReference type="PANTHER" id="PTHR42790">
    <property type="entry name" value="AMINOTRANSFERASE"/>
    <property type="match status" value="1"/>
</dbReference>
<dbReference type="RefSeq" id="WP_199869988.1">
    <property type="nucleotide sequence ID" value="NZ_JAAGPU010000015.1"/>
</dbReference>
<feature type="domain" description="Aminotransferase class I/classII large" evidence="7">
    <location>
        <begin position="56"/>
        <end position="386"/>
    </location>
</feature>
<dbReference type="Gene3D" id="3.90.1150.10">
    <property type="entry name" value="Aspartate Aminotransferase, domain 1"/>
    <property type="match status" value="1"/>
</dbReference>
<dbReference type="Pfam" id="PF00155">
    <property type="entry name" value="Aminotran_1_2"/>
    <property type="match status" value="1"/>
</dbReference>
<evidence type="ECO:0000256" key="1">
    <source>
        <dbReference type="ARBA" id="ARBA00001933"/>
    </source>
</evidence>
<dbReference type="Gene3D" id="3.40.640.10">
    <property type="entry name" value="Type I PLP-dependent aspartate aminotransferase-like (Major domain)"/>
    <property type="match status" value="1"/>
</dbReference>
<dbReference type="InterPro" id="IPR004839">
    <property type="entry name" value="Aminotransferase_I/II_large"/>
</dbReference>
<accession>A0A6M0H2S7</accession>
<keyword evidence="9" id="KW-1185">Reference proteome</keyword>
<dbReference type="InterPro" id="IPR015422">
    <property type="entry name" value="PyrdxlP-dep_Trfase_small"/>
</dbReference>
<dbReference type="FunFam" id="3.40.640.10:FF:000053">
    <property type="entry name" value="Aminotransferase, class I"/>
    <property type="match status" value="1"/>
</dbReference>
<reference evidence="8 9" key="1">
    <citation type="submission" date="2020-02" db="EMBL/GenBank/DDBJ databases">
        <title>Genome assembly of a novel Clostridium senegalense strain.</title>
        <authorList>
            <person name="Gupta T.B."/>
            <person name="Jauregui R."/>
            <person name="Maclean P."/>
            <person name="Nawarathana A."/>
            <person name="Brightwell G."/>
        </authorList>
    </citation>
    <scope>NUCLEOTIDE SEQUENCE [LARGE SCALE GENOMIC DNA]</scope>
    <source>
        <strain evidence="8 9">AGRFS4</strain>
    </source>
</reference>
<comment type="similarity">
    <text evidence="2">Belongs to the class-I pyridoxal-phosphate-dependent aminotransferase family.</text>
</comment>
<evidence type="ECO:0000313" key="9">
    <source>
        <dbReference type="Proteomes" id="UP000481872"/>
    </source>
</evidence>
<evidence type="ECO:0000313" key="8">
    <source>
        <dbReference type="EMBL" id="NEU05080.1"/>
    </source>
</evidence>
<gene>
    <name evidence="8" type="ORF">G3M99_09480</name>
</gene>
<comment type="subunit">
    <text evidence="3">Homodimer.</text>
</comment>
<dbReference type="PANTHER" id="PTHR42790:SF19">
    <property type="entry name" value="KYNURENINE_ALPHA-AMINOADIPATE AMINOTRANSFERASE, MITOCHONDRIAL"/>
    <property type="match status" value="1"/>
</dbReference>
<protein>
    <submittedName>
        <fullName evidence="8">PLP-dependent aminotransferase family protein</fullName>
    </submittedName>
</protein>
<dbReference type="InterPro" id="IPR015424">
    <property type="entry name" value="PyrdxlP-dep_Trfase"/>
</dbReference>
<dbReference type="CDD" id="cd00609">
    <property type="entry name" value="AAT_like"/>
    <property type="match status" value="1"/>
</dbReference>
<dbReference type="AlphaFoldDB" id="A0A6M0H2S7"/>
<dbReference type="GO" id="GO:0008483">
    <property type="term" value="F:transaminase activity"/>
    <property type="evidence" value="ECO:0007669"/>
    <property type="project" value="UniProtKB-KW"/>
</dbReference>
<dbReference type="InterPro" id="IPR050859">
    <property type="entry name" value="Class-I_PLP-dep_aminotransf"/>
</dbReference>
<evidence type="ECO:0000259" key="7">
    <source>
        <dbReference type="Pfam" id="PF00155"/>
    </source>
</evidence>
<dbReference type="EMBL" id="JAAGPU010000015">
    <property type="protein sequence ID" value="NEU05080.1"/>
    <property type="molecule type" value="Genomic_DNA"/>
</dbReference>
<comment type="caution">
    <text evidence="8">The sequence shown here is derived from an EMBL/GenBank/DDBJ whole genome shotgun (WGS) entry which is preliminary data.</text>
</comment>
<dbReference type="GO" id="GO:0030170">
    <property type="term" value="F:pyridoxal phosphate binding"/>
    <property type="evidence" value="ECO:0007669"/>
    <property type="project" value="InterPro"/>
</dbReference>
<evidence type="ECO:0000256" key="3">
    <source>
        <dbReference type="ARBA" id="ARBA00011738"/>
    </source>
</evidence>
<evidence type="ECO:0000256" key="2">
    <source>
        <dbReference type="ARBA" id="ARBA00007441"/>
    </source>
</evidence>
<dbReference type="InterPro" id="IPR015421">
    <property type="entry name" value="PyrdxlP-dep_Trfase_major"/>
</dbReference>
<organism evidence="8 9">
    <name type="scientific">Clostridium senegalense</name>
    <dbReference type="NCBI Taxonomy" id="1465809"/>
    <lineage>
        <taxon>Bacteria</taxon>
        <taxon>Bacillati</taxon>
        <taxon>Bacillota</taxon>
        <taxon>Clostridia</taxon>
        <taxon>Eubacteriales</taxon>
        <taxon>Clostridiaceae</taxon>
        <taxon>Clostridium</taxon>
    </lineage>
</organism>
<evidence type="ECO:0000256" key="5">
    <source>
        <dbReference type="ARBA" id="ARBA00022679"/>
    </source>
</evidence>
<keyword evidence="6" id="KW-0663">Pyridoxal phosphate</keyword>
<proteinExistence type="inferred from homology"/>
<comment type="cofactor">
    <cofactor evidence="1">
        <name>pyridoxal 5'-phosphate</name>
        <dbReference type="ChEBI" id="CHEBI:597326"/>
    </cofactor>
</comment>
<keyword evidence="5 8" id="KW-0808">Transferase</keyword>
<evidence type="ECO:0000256" key="6">
    <source>
        <dbReference type="ARBA" id="ARBA00022898"/>
    </source>
</evidence>
<keyword evidence="4 8" id="KW-0032">Aminotransferase</keyword>
<dbReference type="GO" id="GO:1901605">
    <property type="term" value="P:alpha-amino acid metabolic process"/>
    <property type="evidence" value="ECO:0007669"/>
    <property type="project" value="TreeGrafter"/>
</dbReference>